<evidence type="ECO:0000313" key="2">
    <source>
        <dbReference type="EMBL" id="KXU18994.1"/>
    </source>
</evidence>
<protein>
    <submittedName>
        <fullName evidence="2">Uncharacterized protein</fullName>
    </submittedName>
</protein>
<dbReference type="Proteomes" id="UP000070339">
    <property type="component" value="Unassembled WGS sequence"/>
</dbReference>
<evidence type="ECO:0000313" key="3">
    <source>
        <dbReference type="Proteomes" id="UP000070339"/>
    </source>
</evidence>
<feature type="region of interest" description="Disordered" evidence="1">
    <location>
        <begin position="1"/>
        <end position="23"/>
    </location>
</feature>
<gene>
    <name evidence="2" type="ORF">WM41_0527</name>
</gene>
<proteinExistence type="predicted"/>
<evidence type="ECO:0000256" key="1">
    <source>
        <dbReference type="SAM" id="MobiDB-lite"/>
    </source>
</evidence>
<organism evidence="2 3">
    <name type="scientific">Corynebacterium simulans</name>
    <dbReference type="NCBI Taxonomy" id="146827"/>
    <lineage>
        <taxon>Bacteria</taxon>
        <taxon>Bacillati</taxon>
        <taxon>Actinomycetota</taxon>
        <taxon>Actinomycetes</taxon>
        <taxon>Mycobacteriales</taxon>
        <taxon>Corynebacteriaceae</taxon>
        <taxon>Corynebacterium</taxon>
    </lineage>
</organism>
<reference evidence="2 3" key="1">
    <citation type="journal article" date="2016" name="Int. J. Syst. Evol. Microbiol.">
        <title>Resolving the Complexity of Human Skin Metagenomes Using Single-Molecule Sequencing.</title>
        <authorList>
            <consortium name="NISC Comparative Sequencing Program"/>
            <person name="Tsai Y.C."/>
            <person name="Conlan S."/>
            <person name="Deming C."/>
            <person name="Segre J.A."/>
            <person name="Kong H.H."/>
            <person name="Korlach J."/>
            <person name="Oh J."/>
        </authorList>
    </citation>
    <scope>NUCLEOTIDE SEQUENCE [LARGE SCALE GENOMIC DNA]</scope>
    <source>
        <strain evidence="2 3">1B08</strain>
    </source>
</reference>
<dbReference type="EMBL" id="LTEB01000014">
    <property type="protein sequence ID" value="KXU18994.1"/>
    <property type="molecule type" value="Genomic_DNA"/>
</dbReference>
<accession>A0ABR5VBL8</accession>
<feature type="region of interest" description="Disordered" evidence="1">
    <location>
        <begin position="306"/>
        <end position="395"/>
    </location>
</feature>
<comment type="caution">
    <text evidence="2">The sequence shown here is derived from an EMBL/GenBank/DDBJ whole genome shotgun (WGS) entry which is preliminary data.</text>
</comment>
<feature type="compositionally biased region" description="Polar residues" evidence="1">
    <location>
        <begin position="1"/>
        <end position="14"/>
    </location>
</feature>
<sequence>MCSESLVYSSGSWPQPQPGRRHPYRARVHHLPAQRLPPACFPAVRRRGAPRSQRQPQRPALIGTKTFASNSSFIETTDADSVNLVDTSGELLEVVEIAKAVDASGALSEARLSSSDSEISLQNSDSADSVELVFIPARDLGQDSAVNYENVIGVPGNYLFGPNHPQKRLHDYCSNSPDDFPNPIGPHSPFHEPCEIDDMCIEAAGHHDHACDGPLRDNMKTTAVRLTAPELPGAPVAPPPMFIMAIIVWSLPLLISTSPFEHQIGDDLGDKCKSFKLSLARIDCCRDRLHVHGVWYGFSSNGMGSVDSHGGSTRSHPGPPAGAADAENCGRPRRRAHHRGSGVLHRADRHRVHQPDGPGGPGRGLYRAAGLPLPGPGLGRGSGKSTEKAQQKGSWSDQLPLICAAGAALGGV</sequence>
<name>A0ABR5VBL8_9CORY</name>
<keyword evidence="3" id="KW-1185">Reference proteome</keyword>
<feature type="compositionally biased region" description="Basic residues" evidence="1">
    <location>
        <begin position="331"/>
        <end position="340"/>
    </location>
</feature>